<name>A0A8J4A9N0_9ACTN</name>
<keyword evidence="2" id="KW-1185">Reference proteome</keyword>
<dbReference type="InterPro" id="IPR019587">
    <property type="entry name" value="Polyketide_cyclase/dehydratase"/>
</dbReference>
<reference evidence="1" key="1">
    <citation type="submission" date="2021-01" db="EMBL/GenBank/DDBJ databases">
        <title>Whole genome shotgun sequence of Virgisporangium ochraceum NBRC 16418.</title>
        <authorList>
            <person name="Komaki H."/>
            <person name="Tamura T."/>
        </authorList>
    </citation>
    <scope>NUCLEOTIDE SEQUENCE</scope>
    <source>
        <strain evidence="1">NBRC 16418</strain>
    </source>
</reference>
<dbReference type="Proteomes" id="UP000635606">
    <property type="component" value="Unassembled WGS sequence"/>
</dbReference>
<protein>
    <recommendedName>
        <fullName evidence="3">Polyketide cyclase</fullName>
    </recommendedName>
</protein>
<evidence type="ECO:0000313" key="1">
    <source>
        <dbReference type="EMBL" id="GIJ75546.1"/>
    </source>
</evidence>
<dbReference type="Gene3D" id="3.30.530.20">
    <property type="match status" value="1"/>
</dbReference>
<sequence>MTVVDISETYDFTAPPEVVFDSLTDPDRAHRWLPSGVRRDVDDNVNAG</sequence>
<organism evidence="1 2">
    <name type="scientific">Virgisporangium ochraceum</name>
    <dbReference type="NCBI Taxonomy" id="65505"/>
    <lineage>
        <taxon>Bacteria</taxon>
        <taxon>Bacillati</taxon>
        <taxon>Actinomycetota</taxon>
        <taxon>Actinomycetes</taxon>
        <taxon>Micromonosporales</taxon>
        <taxon>Micromonosporaceae</taxon>
        <taxon>Virgisporangium</taxon>
    </lineage>
</organism>
<evidence type="ECO:0000313" key="2">
    <source>
        <dbReference type="Proteomes" id="UP000635606"/>
    </source>
</evidence>
<dbReference type="Pfam" id="PF10604">
    <property type="entry name" value="Polyketide_cyc2"/>
    <property type="match status" value="1"/>
</dbReference>
<comment type="caution">
    <text evidence="1">The sequence shown here is derived from an EMBL/GenBank/DDBJ whole genome shotgun (WGS) entry which is preliminary data.</text>
</comment>
<gene>
    <name evidence="1" type="ORF">Voc01_104630</name>
</gene>
<accession>A0A8J4A9N0</accession>
<evidence type="ECO:0008006" key="3">
    <source>
        <dbReference type="Google" id="ProtNLM"/>
    </source>
</evidence>
<dbReference type="AlphaFoldDB" id="A0A8J4A9N0"/>
<dbReference type="InterPro" id="IPR023393">
    <property type="entry name" value="START-like_dom_sf"/>
</dbReference>
<proteinExistence type="predicted"/>
<dbReference type="SUPFAM" id="SSF55961">
    <property type="entry name" value="Bet v1-like"/>
    <property type="match status" value="1"/>
</dbReference>
<dbReference type="EMBL" id="BOPH01000169">
    <property type="protein sequence ID" value="GIJ75546.1"/>
    <property type="molecule type" value="Genomic_DNA"/>
</dbReference>